<feature type="non-terminal residue" evidence="1">
    <location>
        <position position="1"/>
    </location>
</feature>
<dbReference type="EMBL" id="GDID01000050">
    <property type="protein sequence ID" value="JAP96556.1"/>
    <property type="molecule type" value="Transcribed_RNA"/>
</dbReference>
<accession>A0A146KMK7</accession>
<dbReference type="GO" id="GO:0030686">
    <property type="term" value="C:90S preribosome"/>
    <property type="evidence" value="ECO:0007669"/>
    <property type="project" value="TreeGrafter"/>
</dbReference>
<protein>
    <submittedName>
        <fullName evidence="1">Uncharacterized protein</fullName>
    </submittedName>
</protein>
<evidence type="ECO:0000313" key="1">
    <source>
        <dbReference type="EMBL" id="JAP96556.1"/>
    </source>
</evidence>
<dbReference type="PANTHER" id="PTHR14085">
    <property type="entry name" value="WD-REPEAT PROTEIN BING4"/>
    <property type="match status" value="1"/>
</dbReference>
<dbReference type="PANTHER" id="PTHR14085:SF3">
    <property type="entry name" value="WD REPEAT-CONTAINING PROTEIN 46"/>
    <property type="match status" value="1"/>
</dbReference>
<proteinExistence type="predicted"/>
<name>A0A146KMK7_9EUKA</name>
<dbReference type="InterPro" id="IPR040315">
    <property type="entry name" value="WDR46/Utp7"/>
</dbReference>
<sequence length="100" mass="11639">KIVPIKKSDLQLLVNQQNIDPMQKIVQSDLAKSAPEQLQKQVFKLKLTEGTYKIDYDYLGQHMLLYSTNGHISIIRLKDFELVVERKLTEHIHCACFLQN</sequence>
<feature type="non-terminal residue" evidence="1">
    <location>
        <position position="100"/>
    </location>
</feature>
<organism evidence="1">
    <name type="scientific">Trepomonas sp. PC1</name>
    <dbReference type="NCBI Taxonomy" id="1076344"/>
    <lineage>
        <taxon>Eukaryota</taxon>
        <taxon>Metamonada</taxon>
        <taxon>Diplomonadida</taxon>
        <taxon>Hexamitidae</taxon>
        <taxon>Hexamitinae</taxon>
        <taxon>Trepomonas</taxon>
    </lineage>
</organism>
<dbReference type="GO" id="GO:0000462">
    <property type="term" value="P:maturation of SSU-rRNA from tricistronic rRNA transcript (SSU-rRNA, 5.8S rRNA, LSU-rRNA)"/>
    <property type="evidence" value="ECO:0007669"/>
    <property type="project" value="TreeGrafter"/>
</dbReference>
<dbReference type="GO" id="GO:0032040">
    <property type="term" value="C:small-subunit processome"/>
    <property type="evidence" value="ECO:0007669"/>
    <property type="project" value="TreeGrafter"/>
</dbReference>
<gene>
    <name evidence="1" type="ORF">TPC1_10070</name>
</gene>
<dbReference type="AlphaFoldDB" id="A0A146KMK7"/>
<reference evidence="1" key="1">
    <citation type="submission" date="2015-07" db="EMBL/GenBank/DDBJ databases">
        <title>Adaptation to a free-living lifestyle via gene acquisitions in the diplomonad Trepomonas sp. PC1.</title>
        <authorList>
            <person name="Xu F."/>
            <person name="Jerlstrom-Hultqvist J."/>
            <person name="Kolisko M."/>
            <person name="Simpson A.G.B."/>
            <person name="Roger A.J."/>
            <person name="Svard S.G."/>
            <person name="Andersson J.O."/>
        </authorList>
    </citation>
    <scope>NUCLEOTIDE SEQUENCE</scope>
    <source>
        <strain evidence="1">PC1</strain>
    </source>
</reference>